<dbReference type="GO" id="GO:0008168">
    <property type="term" value="F:methyltransferase activity"/>
    <property type="evidence" value="ECO:0007669"/>
    <property type="project" value="UniProtKB-KW"/>
</dbReference>
<keyword evidence="2" id="KW-0808">Transferase</keyword>
<keyword evidence="3" id="KW-1185">Reference proteome</keyword>
<dbReference type="GO" id="GO:0032259">
    <property type="term" value="P:methylation"/>
    <property type="evidence" value="ECO:0007669"/>
    <property type="project" value="UniProtKB-KW"/>
</dbReference>
<gene>
    <name evidence="2" type="ORF">F4695_003319</name>
</gene>
<protein>
    <submittedName>
        <fullName evidence="2">SAM-dependent methyltransferase</fullName>
    </submittedName>
</protein>
<dbReference type="InterPro" id="IPR029063">
    <property type="entry name" value="SAM-dependent_MTases_sf"/>
</dbReference>
<keyword evidence="2" id="KW-0489">Methyltransferase</keyword>
<sequence length="261" mass="28667">MSGFDTVWLDLREPADNAARDPDLRQAAIESVVVAGDDVRVVDLGCGTGSTVRALAPQSSSWHWRLVDNDPQLLEEAANRLGMPGRVECLQADLSLLAAELFTDARLVTASALFDLVSAEFLERLLHLLGEREIGLYTALNYDGVCSWEIAHEADALVVEAFNAHQRRDKGFGPALGPTAEPVLSRLAEQAGFKVLAGQSPWHLGGDHAELQRQFIAGMANAAAETDQIEKAMLHDWRRMRLEMASRSSCEVGHWDMLLLR</sequence>
<dbReference type="SUPFAM" id="SSF53335">
    <property type="entry name" value="S-adenosyl-L-methionine-dependent methyltransferases"/>
    <property type="match status" value="1"/>
</dbReference>
<feature type="domain" description="Methyltransferase" evidence="1">
    <location>
        <begin position="41"/>
        <end position="126"/>
    </location>
</feature>
<evidence type="ECO:0000259" key="1">
    <source>
        <dbReference type="Pfam" id="PF13649"/>
    </source>
</evidence>
<comment type="caution">
    <text evidence="2">The sequence shown here is derived from an EMBL/GenBank/DDBJ whole genome shotgun (WGS) entry which is preliminary data.</text>
</comment>
<organism evidence="2 3">
    <name type="scientific">Rhizobium soli</name>
    <dbReference type="NCBI Taxonomy" id="424798"/>
    <lineage>
        <taxon>Bacteria</taxon>
        <taxon>Pseudomonadati</taxon>
        <taxon>Pseudomonadota</taxon>
        <taxon>Alphaproteobacteria</taxon>
        <taxon>Hyphomicrobiales</taxon>
        <taxon>Rhizobiaceae</taxon>
        <taxon>Rhizobium/Agrobacterium group</taxon>
        <taxon>Rhizobium</taxon>
    </lineage>
</organism>
<dbReference type="Pfam" id="PF13649">
    <property type="entry name" value="Methyltransf_25"/>
    <property type="match status" value="1"/>
</dbReference>
<accession>A0A7X0JLQ0</accession>
<dbReference type="Gene3D" id="3.40.50.150">
    <property type="entry name" value="Vaccinia Virus protein VP39"/>
    <property type="match status" value="1"/>
</dbReference>
<proteinExistence type="predicted"/>
<dbReference type="AlphaFoldDB" id="A0A7X0JLQ0"/>
<dbReference type="InterPro" id="IPR041698">
    <property type="entry name" value="Methyltransf_25"/>
</dbReference>
<name>A0A7X0JLQ0_9HYPH</name>
<dbReference type="EMBL" id="JACHBU010000006">
    <property type="protein sequence ID" value="MBB6509935.1"/>
    <property type="molecule type" value="Genomic_DNA"/>
</dbReference>
<evidence type="ECO:0000313" key="2">
    <source>
        <dbReference type="EMBL" id="MBB6509935.1"/>
    </source>
</evidence>
<evidence type="ECO:0000313" key="3">
    <source>
        <dbReference type="Proteomes" id="UP000585437"/>
    </source>
</evidence>
<reference evidence="2 3" key="1">
    <citation type="submission" date="2020-08" db="EMBL/GenBank/DDBJ databases">
        <title>The Agave Microbiome: Exploring the role of microbial communities in plant adaptations to desert environments.</title>
        <authorList>
            <person name="Partida-Martinez L.P."/>
        </authorList>
    </citation>
    <scope>NUCLEOTIDE SEQUENCE [LARGE SCALE GENOMIC DNA]</scope>
    <source>
        <strain evidence="2 3">AS3.12</strain>
    </source>
</reference>
<dbReference type="Proteomes" id="UP000585437">
    <property type="component" value="Unassembled WGS sequence"/>
</dbReference>
<dbReference type="RefSeq" id="WP_184655299.1">
    <property type="nucleotide sequence ID" value="NZ_JACHBU010000006.1"/>
</dbReference>